<dbReference type="KEGG" id="soe:110794893"/>
<feature type="disulfide bond" evidence="3">
    <location>
        <begin position="34"/>
        <end position="227"/>
    </location>
</feature>
<name>A0A9R0IU17_SPIOL</name>
<feature type="signal peptide" evidence="4">
    <location>
        <begin position="1"/>
        <end position="25"/>
    </location>
</feature>
<dbReference type="GeneID" id="110794893"/>
<dbReference type="PROSITE" id="PS51367">
    <property type="entry name" value="THAUMATIN_2"/>
    <property type="match status" value="1"/>
</dbReference>
<protein>
    <submittedName>
        <fullName evidence="6">Pathogenesis-related 5 protein Cup a 3-like</fullName>
    </submittedName>
</protein>
<keyword evidence="2 3" id="KW-1015">Disulfide bond</keyword>
<keyword evidence="5" id="KW-1185">Reference proteome</keyword>
<evidence type="ECO:0000256" key="1">
    <source>
        <dbReference type="ARBA" id="ARBA00010607"/>
    </source>
</evidence>
<feature type="disulfide bond" evidence="3">
    <location>
        <begin position="90"/>
        <end position="96"/>
    </location>
</feature>
<dbReference type="SMART" id="SM00205">
    <property type="entry name" value="THN"/>
    <property type="match status" value="1"/>
</dbReference>
<gene>
    <name evidence="6" type="primary">LOC110794893</name>
</gene>
<evidence type="ECO:0000256" key="2">
    <source>
        <dbReference type="ARBA" id="ARBA00023157"/>
    </source>
</evidence>
<feature type="disulfide bond" evidence="3">
    <location>
        <begin position="75"/>
        <end position="85"/>
    </location>
</feature>
<feature type="disulfide bond" evidence="3">
    <location>
        <begin position="154"/>
        <end position="164"/>
    </location>
</feature>
<dbReference type="Pfam" id="PF00314">
    <property type="entry name" value="Thaumatin"/>
    <property type="match status" value="1"/>
</dbReference>
<organism evidence="5 6">
    <name type="scientific">Spinacia oleracea</name>
    <name type="common">Spinach</name>
    <dbReference type="NCBI Taxonomy" id="3562"/>
    <lineage>
        <taxon>Eukaryota</taxon>
        <taxon>Viridiplantae</taxon>
        <taxon>Streptophyta</taxon>
        <taxon>Embryophyta</taxon>
        <taxon>Tracheophyta</taxon>
        <taxon>Spermatophyta</taxon>
        <taxon>Magnoliopsida</taxon>
        <taxon>eudicotyledons</taxon>
        <taxon>Gunneridae</taxon>
        <taxon>Pentapetalae</taxon>
        <taxon>Caryophyllales</taxon>
        <taxon>Chenopodiaceae</taxon>
        <taxon>Chenopodioideae</taxon>
        <taxon>Anserineae</taxon>
        <taxon>Spinacia</taxon>
    </lineage>
</organism>
<dbReference type="FunFam" id="2.60.110.10:FF:000003">
    <property type="entry name" value="Thaumatin I"/>
    <property type="match status" value="1"/>
</dbReference>
<feature type="chain" id="PRO_5040309573" evidence="4">
    <location>
        <begin position="26"/>
        <end position="228"/>
    </location>
</feature>
<reference evidence="5" key="1">
    <citation type="journal article" date="2021" name="Nat. Commun.">
        <title>Genomic analyses provide insights into spinach domestication and the genetic basis of agronomic traits.</title>
        <authorList>
            <person name="Cai X."/>
            <person name="Sun X."/>
            <person name="Xu C."/>
            <person name="Sun H."/>
            <person name="Wang X."/>
            <person name="Ge C."/>
            <person name="Zhang Z."/>
            <person name="Wang Q."/>
            <person name="Fei Z."/>
            <person name="Jiao C."/>
            <person name="Wang Q."/>
        </authorList>
    </citation>
    <scope>NUCLEOTIDE SEQUENCE [LARGE SCALE GENOMIC DNA]</scope>
    <source>
        <strain evidence="5">cv. Varoflay</strain>
    </source>
</reference>
<dbReference type="RefSeq" id="XP_021855554.1">
    <property type="nucleotide sequence ID" value="XM_021999862.2"/>
</dbReference>
<sequence length="228" mass="24106">MSSMKSHPIFYLLILGSLISTPIHATTFTVKNNCQQTVWGAAIPGGGNAMSPGATWTLDVPSNTNAARIWGRTGCTSNGPNGLTCTTGDCGGVLNCVNSGATPTTLAEYTLTGSNNMDTFDISLVDGFNLPMSFKPASGCSNGPSCAANINDSCLSDLKVNQGCLSACEKFNTDEYCCRNQFVENCPPSTYSMFFKNQCPDAYSYAKDDATSTFTCPPGTNYVITFCP</sequence>
<evidence type="ECO:0000256" key="4">
    <source>
        <dbReference type="SAM" id="SignalP"/>
    </source>
</evidence>
<dbReference type="PIRSF" id="PIRSF002703">
    <property type="entry name" value="Thaumatin"/>
    <property type="match status" value="1"/>
</dbReference>
<dbReference type="InterPro" id="IPR001938">
    <property type="entry name" value="Thaumatin"/>
</dbReference>
<feature type="disulfide bond" evidence="3">
    <location>
        <begin position="168"/>
        <end position="177"/>
    </location>
</feature>
<proteinExistence type="inferred from homology"/>
<keyword evidence="4" id="KW-0732">Signal</keyword>
<dbReference type="Gene3D" id="2.60.110.10">
    <property type="entry name" value="Thaumatin"/>
    <property type="match status" value="1"/>
</dbReference>
<evidence type="ECO:0000313" key="5">
    <source>
        <dbReference type="Proteomes" id="UP000813463"/>
    </source>
</evidence>
<dbReference type="Proteomes" id="UP000813463">
    <property type="component" value="Chromosome 6"/>
</dbReference>
<reference evidence="6" key="2">
    <citation type="submission" date="2025-08" db="UniProtKB">
        <authorList>
            <consortium name="RefSeq"/>
        </authorList>
    </citation>
    <scope>IDENTIFICATION</scope>
    <source>
        <tissue evidence="6">Leaf</tissue>
    </source>
</reference>
<dbReference type="PANTHER" id="PTHR31048">
    <property type="entry name" value="OS03G0233200 PROTEIN"/>
    <property type="match status" value="1"/>
</dbReference>
<accession>A0A9R0IU17</accession>
<comment type="similarity">
    <text evidence="1">Belongs to the thaumatin family.</text>
</comment>
<feature type="disulfide bond" evidence="3">
    <location>
        <begin position="146"/>
        <end position="199"/>
    </location>
</feature>
<dbReference type="InterPro" id="IPR037176">
    <property type="entry name" value="Osmotin/thaumatin-like_sf"/>
</dbReference>
<dbReference type="SMR" id="A0A9R0IU17"/>
<evidence type="ECO:0000256" key="3">
    <source>
        <dbReference type="PIRSR" id="PIRSR002703-1"/>
    </source>
</evidence>
<dbReference type="GO" id="GO:0006952">
    <property type="term" value="P:defense response"/>
    <property type="evidence" value="ECO:0000318"/>
    <property type="project" value="GO_Central"/>
</dbReference>
<evidence type="ECO:0000313" key="6">
    <source>
        <dbReference type="RefSeq" id="XP_021855554.1"/>
    </source>
</evidence>
<dbReference type="AlphaFoldDB" id="A0A9R0IU17"/>
<dbReference type="SUPFAM" id="SSF49870">
    <property type="entry name" value="Osmotin, thaumatin-like protein"/>
    <property type="match status" value="1"/>
</dbReference>
<dbReference type="PRINTS" id="PR00347">
    <property type="entry name" value="THAUMATIN"/>
</dbReference>
<feature type="disulfide bond" evidence="3">
    <location>
        <begin position="178"/>
        <end position="186"/>
    </location>
</feature>
<dbReference type="OrthoDB" id="430315at2759"/>